<sequence>MGKEDGKFEASFKYKGQEMSVVYNAQGALEEKEVEIKANQLPEKVSSYIAKNKLGKIKEAAKITKANGTIMYEAEVENGDALFDVKGNFIKLHKD</sequence>
<dbReference type="RefSeq" id="WP_230668497.1">
    <property type="nucleotide sequence ID" value="NZ_JAJNAY010000001.1"/>
</dbReference>
<comment type="caution">
    <text evidence="2">The sequence shown here is derived from an EMBL/GenBank/DDBJ whole genome shotgun (WGS) entry which is preliminary data.</text>
</comment>
<evidence type="ECO:0000259" key="1">
    <source>
        <dbReference type="Pfam" id="PF11396"/>
    </source>
</evidence>
<protein>
    <submittedName>
        <fullName evidence="2">PepSY-like domain-containing protein</fullName>
    </submittedName>
</protein>
<reference evidence="2" key="1">
    <citation type="submission" date="2021-11" db="EMBL/GenBank/DDBJ databases">
        <title>Description of novel Chryseobacterium species.</title>
        <authorList>
            <person name="Saticioglu I.B."/>
            <person name="Ay H."/>
            <person name="Altun S."/>
            <person name="Duman M."/>
        </authorList>
    </citation>
    <scope>NUCLEOTIDE SEQUENCE</scope>
    <source>
        <strain evidence="2">C-17</strain>
    </source>
</reference>
<gene>
    <name evidence="2" type="ORF">LO744_07645</name>
</gene>
<name>A0A9Q3YX61_9FLAO</name>
<keyword evidence="3" id="KW-1185">Reference proteome</keyword>
<dbReference type="Pfam" id="PF11396">
    <property type="entry name" value="PepSY_like"/>
    <property type="match status" value="1"/>
</dbReference>
<evidence type="ECO:0000313" key="3">
    <source>
        <dbReference type="Proteomes" id="UP001108025"/>
    </source>
</evidence>
<feature type="domain" description="Putative beta-lactamase-inhibitor-like PepSY-like" evidence="1">
    <location>
        <begin position="23"/>
        <end position="91"/>
    </location>
</feature>
<evidence type="ECO:0000313" key="2">
    <source>
        <dbReference type="EMBL" id="MCD1116727.1"/>
    </source>
</evidence>
<organism evidence="2 3">
    <name type="scientific">Chryseobacterium turcicum</name>
    <dbReference type="NCBI Taxonomy" id="2898076"/>
    <lineage>
        <taxon>Bacteria</taxon>
        <taxon>Pseudomonadati</taxon>
        <taxon>Bacteroidota</taxon>
        <taxon>Flavobacteriia</taxon>
        <taxon>Flavobacteriales</taxon>
        <taxon>Weeksellaceae</taxon>
        <taxon>Chryseobacterium group</taxon>
        <taxon>Chryseobacterium</taxon>
    </lineage>
</organism>
<dbReference type="Gene3D" id="3.10.450.360">
    <property type="match status" value="1"/>
</dbReference>
<dbReference type="Proteomes" id="UP001108025">
    <property type="component" value="Unassembled WGS sequence"/>
</dbReference>
<proteinExistence type="predicted"/>
<dbReference type="AlphaFoldDB" id="A0A9Q3YX61"/>
<dbReference type="InterPro" id="IPR021533">
    <property type="entry name" value="PepSY-like"/>
</dbReference>
<dbReference type="EMBL" id="JAJNAY010000001">
    <property type="protein sequence ID" value="MCD1116727.1"/>
    <property type="molecule type" value="Genomic_DNA"/>
</dbReference>
<dbReference type="SUPFAM" id="SSF160574">
    <property type="entry name" value="BT0923-like"/>
    <property type="match status" value="1"/>
</dbReference>
<accession>A0A9Q3YX61</accession>